<feature type="transmembrane region" description="Helical" evidence="1">
    <location>
        <begin position="147"/>
        <end position="180"/>
    </location>
</feature>
<evidence type="ECO:0000313" key="2">
    <source>
        <dbReference type="EMBL" id="SEF49209.1"/>
    </source>
</evidence>
<keyword evidence="1" id="KW-0812">Transmembrane</keyword>
<gene>
    <name evidence="2" type="ORF">SAMN05216537_102209</name>
</gene>
<feature type="transmembrane region" description="Helical" evidence="1">
    <location>
        <begin position="281"/>
        <end position="303"/>
    </location>
</feature>
<dbReference type="AlphaFoldDB" id="A0A1H5SF41"/>
<feature type="transmembrane region" description="Helical" evidence="1">
    <location>
        <begin position="200"/>
        <end position="227"/>
    </location>
</feature>
<accession>A0A1H5SF41</accession>
<evidence type="ECO:0000313" key="3">
    <source>
        <dbReference type="Proteomes" id="UP000236726"/>
    </source>
</evidence>
<keyword evidence="1" id="KW-1133">Transmembrane helix</keyword>
<reference evidence="2 3" key="1">
    <citation type="submission" date="2016-10" db="EMBL/GenBank/DDBJ databases">
        <authorList>
            <person name="de Groot N.N."/>
        </authorList>
    </citation>
    <scope>NUCLEOTIDE SEQUENCE [LARGE SCALE GENOMIC DNA]</scope>
    <source>
        <strain evidence="2 3">D15d</strain>
    </source>
</reference>
<feature type="transmembrane region" description="Helical" evidence="1">
    <location>
        <begin position="234"/>
        <end position="253"/>
    </location>
</feature>
<name>A0A1H5SF41_9FIRM</name>
<protein>
    <recommendedName>
        <fullName evidence="4">ABC-2 family transporter protein</fullName>
    </recommendedName>
</protein>
<organism evidence="2 3">
    <name type="scientific">Lachnospira multipara</name>
    <dbReference type="NCBI Taxonomy" id="28051"/>
    <lineage>
        <taxon>Bacteria</taxon>
        <taxon>Bacillati</taxon>
        <taxon>Bacillota</taxon>
        <taxon>Clostridia</taxon>
        <taxon>Lachnospirales</taxon>
        <taxon>Lachnospiraceae</taxon>
        <taxon>Lachnospira</taxon>
    </lineage>
</organism>
<evidence type="ECO:0008006" key="4">
    <source>
        <dbReference type="Google" id="ProtNLM"/>
    </source>
</evidence>
<keyword evidence="3" id="KW-1185">Reference proteome</keyword>
<dbReference type="EMBL" id="FNUL01000002">
    <property type="protein sequence ID" value="SEF49209.1"/>
    <property type="molecule type" value="Genomic_DNA"/>
</dbReference>
<evidence type="ECO:0000256" key="1">
    <source>
        <dbReference type="SAM" id="Phobius"/>
    </source>
</evidence>
<proteinExistence type="predicted"/>
<sequence length="311" mass="35943">MLKLINFEIKKTFSGKISYIILILIAVLIGLYSLIFEKISYEKIYDYSVGLLAETKNAQNGIDLNSTSDTIEIQNLIDASVNKIAFCIENNIPVNSSNVWFFMEKINMLYLVIIIGVLLLLSRLYYIELRDETLTRLFFSKCGFLKILISKIIATFIISIGSVFFIYFCSFMLGLLRFGFNGNVLKTVVELNGQFEIVNIIRIIIYQILVILLQINLYASFFVLLITITKNDKFSLILIALWVFFNNSISLMLNNKCLEKLLPFKALSFGYKELLEKETSFMVVMLVFTIMFYILSIILNYCFGNKMEKYL</sequence>
<feature type="transmembrane region" description="Helical" evidence="1">
    <location>
        <begin position="17"/>
        <end position="35"/>
    </location>
</feature>
<dbReference type="RefSeq" id="WP_103952241.1">
    <property type="nucleotide sequence ID" value="NZ_FNUL01000002.1"/>
</dbReference>
<dbReference type="Proteomes" id="UP000236726">
    <property type="component" value="Unassembled WGS sequence"/>
</dbReference>
<feature type="transmembrane region" description="Helical" evidence="1">
    <location>
        <begin position="108"/>
        <end position="126"/>
    </location>
</feature>
<keyword evidence="1" id="KW-0472">Membrane</keyword>